<gene>
    <name evidence="2" type="ORF">OLEA9_A107905</name>
</gene>
<feature type="region of interest" description="Disordered" evidence="1">
    <location>
        <begin position="15"/>
        <end position="83"/>
    </location>
</feature>
<feature type="compositionally biased region" description="Basic and acidic residues" evidence="1">
    <location>
        <begin position="50"/>
        <end position="59"/>
    </location>
</feature>
<evidence type="ECO:0000313" key="2">
    <source>
        <dbReference type="EMBL" id="CAA3027008.1"/>
    </source>
</evidence>
<organism evidence="2 3">
    <name type="scientific">Olea europaea subsp. europaea</name>
    <dbReference type="NCBI Taxonomy" id="158383"/>
    <lineage>
        <taxon>Eukaryota</taxon>
        <taxon>Viridiplantae</taxon>
        <taxon>Streptophyta</taxon>
        <taxon>Embryophyta</taxon>
        <taxon>Tracheophyta</taxon>
        <taxon>Spermatophyta</taxon>
        <taxon>Magnoliopsida</taxon>
        <taxon>eudicotyledons</taxon>
        <taxon>Gunneridae</taxon>
        <taxon>Pentapetalae</taxon>
        <taxon>asterids</taxon>
        <taxon>lamiids</taxon>
        <taxon>Lamiales</taxon>
        <taxon>Oleaceae</taxon>
        <taxon>Oleeae</taxon>
        <taxon>Olea</taxon>
    </lineage>
</organism>
<protein>
    <submittedName>
        <fullName evidence="2">Uncharacterized protein</fullName>
    </submittedName>
</protein>
<dbReference type="EMBL" id="CACTIH010009184">
    <property type="protein sequence ID" value="CAA3027008.1"/>
    <property type="molecule type" value="Genomic_DNA"/>
</dbReference>
<feature type="compositionally biased region" description="Low complexity" evidence="1">
    <location>
        <begin position="69"/>
        <end position="83"/>
    </location>
</feature>
<sequence>MKKIILKSWIDDSLANGELGNGASNRIEQKRAHQWSMDKTEQEPYSNKKQAVESAKDKPASGTANMNISLLGNTSSSQSGQTGNCIFHPKPIRILKFPDKNVSLVQVLNRVKGSEDQVEIDSPICLPVSRDEEH</sequence>
<accession>A0A8S0V0Y4</accession>
<dbReference type="Proteomes" id="UP000594638">
    <property type="component" value="Unassembled WGS sequence"/>
</dbReference>
<reference evidence="2 3" key="1">
    <citation type="submission" date="2019-12" db="EMBL/GenBank/DDBJ databases">
        <authorList>
            <person name="Alioto T."/>
            <person name="Alioto T."/>
            <person name="Gomez Garrido J."/>
        </authorList>
    </citation>
    <scope>NUCLEOTIDE SEQUENCE [LARGE SCALE GENOMIC DNA]</scope>
</reference>
<comment type="caution">
    <text evidence="2">The sequence shown here is derived from an EMBL/GenBank/DDBJ whole genome shotgun (WGS) entry which is preliminary data.</text>
</comment>
<dbReference type="AlphaFoldDB" id="A0A8S0V0Y4"/>
<keyword evidence="3" id="KW-1185">Reference proteome</keyword>
<proteinExistence type="predicted"/>
<evidence type="ECO:0000256" key="1">
    <source>
        <dbReference type="SAM" id="MobiDB-lite"/>
    </source>
</evidence>
<evidence type="ECO:0000313" key="3">
    <source>
        <dbReference type="Proteomes" id="UP000594638"/>
    </source>
</evidence>
<name>A0A8S0V0Y4_OLEEU</name>
<dbReference type="Gramene" id="OE9A107905T1">
    <property type="protein sequence ID" value="OE9A107905C1"/>
    <property type="gene ID" value="OE9A107905"/>
</dbReference>
<feature type="compositionally biased region" description="Basic and acidic residues" evidence="1">
    <location>
        <begin position="27"/>
        <end position="42"/>
    </location>
</feature>